<dbReference type="PANTHER" id="PTHR42765">
    <property type="entry name" value="SOLEUCYL-TRNA SYNTHETASE"/>
    <property type="match status" value="1"/>
</dbReference>
<evidence type="ECO:0000313" key="7">
    <source>
        <dbReference type="EMBL" id="KAJ7341062.1"/>
    </source>
</evidence>
<dbReference type="PANTHER" id="PTHR42765:SF1">
    <property type="entry name" value="ISOLEUCINE--TRNA LIGASE, MITOCHONDRIAL"/>
    <property type="match status" value="1"/>
</dbReference>
<dbReference type="GO" id="GO:0005739">
    <property type="term" value="C:mitochondrion"/>
    <property type="evidence" value="ECO:0007669"/>
    <property type="project" value="TreeGrafter"/>
</dbReference>
<gene>
    <name evidence="7" type="ORF">JRQ81_004754</name>
</gene>
<dbReference type="EMBL" id="JAPFRF010000002">
    <property type="protein sequence ID" value="KAJ7341062.1"/>
    <property type="molecule type" value="Genomic_DNA"/>
</dbReference>
<dbReference type="InterPro" id="IPR014729">
    <property type="entry name" value="Rossmann-like_a/b/a_fold"/>
</dbReference>
<keyword evidence="5" id="KW-0030">Aminoacyl-tRNA synthetase</keyword>
<accession>A0A9Q0Y3D3</accession>
<keyword evidence="1" id="KW-0436">Ligase</keyword>
<evidence type="ECO:0000256" key="5">
    <source>
        <dbReference type="ARBA" id="ARBA00023146"/>
    </source>
</evidence>
<keyword evidence="4" id="KW-0648">Protein biosynthesis</keyword>
<dbReference type="AlphaFoldDB" id="A0A9Q0Y3D3"/>
<organism evidence="7 8">
    <name type="scientific">Phrynocephalus forsythii</name>
    <dbReference type="NCBI Taxonomy" id="171643"/>
    <lineage>
        <taxon>Eukaryota</taxon>
        <taxon>Metazoa</taxon>
        <taxon>Chordata</taxon>
        <taxon>Craniata</taxon>
        <taxon>Vertebrata</taxon>
        <taxon>Euteleostomi</taxon>
        <taxon>Lepidosauria</taxon>
        <taxon>Squamata</taxon>
        <taxon>Bifurcata</taxon>
        <taxon>Unidentata</taxon>
        <taxon>Episquamata</taxon>
        <taxon>Toxicofera</taxon>
        <taxon>Iguania</taxon>
        <taxon>Acrodonta</taxon>
        <taxon>Agamidae</taxon>
        <taxon>Agaminae</taxon>
        <taxon>Phrynocephalus</taxon>
    </lineage>
</organism>
<dbReference type="Gene3D" id="3.40.50.620">
    <property type="entry name" value="HUPs"/>
    <property type="match status" value="1"/>
</dbReference>
<evidence type="ECO:0000256" key="2">
    <source>
        <dbReference type="ARBA" id="ARBA00022741"/>
    </source>
</evidence>
<dbReference type="PROSITE" id="PS00178">
    <property type="entry name" value="AA_TRNA_LIGASE_I"/>
    <property type="match status" value="1"/>
</dbReference>
<keyword evidence="2" id="KW-0547">Nucleotide-binding</keyword>
<protein>
    <recommendedName>
        <fullName evidence="6">Aminoacyl-tRNA synthetase class Ia domain-containing protein</fullName>
    </recommendedName>
</protein>
<sequence>MWALRKPPFFQGGPRAWVWARGAASTGTSRGPKEKPEAPYRDSVLLPRSEFPALLPGRLQPETELEIQQKCGFSELYSWQRQRKTKQKFCLHDGPPYANGDPHVGHALNKILKDITNRFQMMRGSVVHYVPGWDCHGLPIELRALSECDDVEDLSPMEIRQKARKFAKEAIAKQKSAFIRWGVMADWDNCYYTFDKTYEAKQLHIFHEIYDKGYVYRDYKPVFGLLQLIQPWPKLNLNTTNNTLVVLFM</sequence>
<dbReference type="GO" id="GO:0005524">
    <property type="term" value="F:ATP binding"/>
    <property type="evidence" value="ECO:0007669"/>
    <property type="project" value="UniProtKB-KW"/>
</dbReference>
<keyword evidence="3" id="KW-0067">ATP-binding</keyword>
<dbReference type="SUPFAM" id="SSF52374">
    <property type="entry name" value="Nucleotidylyl transferase"/>
    <property type="match status" value="1"/>
</dbReference>
<name>A0A9Q0Y3D3_9SAUR</name>
<keyword evidence="8" id="KW-1185">Reference proteome</keyword>
<dbReference type="GO" id="GO:0004822">
    <property type="term" value="F:isoleucine-tRNA ligase activity"/>
    <property type="evidence" value="ECO:0007669"/>
    <property type="project" value="TreeGrafter"/>
</dbReference>
<dbReference type="OrthoDB" id="10264412at2759"/>
<dbReference type="InterPro" id="IPR001412">
    <property type="entry name" value="aa-tRNA-synth_I_CS"/>
</dbReference>
<dbReference type="Pfam" id="PF00133">
    <property type="entry name" value="tRNA-synt_1"/>
    <property type="match status" value="1"/>
</dbReference>
<dbReference type="GO" id="GO:0006428">
    <property type="term" value="P:isoleucyl-tRNA aminoacylation"/>
    <property type="evidence" value="ECO:0007669"/>
    <property type="project" value="TreeGrafter"/>
</dbReference>
<proteinExistence type="predicted"/>
<reference evidence="7" key="1">
    <citation type="journal article" date="2023" name="DNA Res.">
        <title>Chromosome-level genome assembly of Phrynocephalus forsythii using third-generation DNA sequencing and Hi-C analysis.</title>
        <authorList>
            <person name="Qi Y."/>
            <person name="Zhao W."/>
            <person name="Zhao Y."/>
            <person name="Niu C."/>
            <person name="Cao S."/>
            <person name="Zhang Y."/>
        </authorList>
    </citation>
    <scope>NUCLEOTIDE SEQUENCE</scope>
    <source>
        <tissue evidence="7">Muscle</tissue>
    </source>
</reference>
<dbReference type="InterPro" id="IPR050081">
    <property type="entry name" value="Ile-tRNA_ligase"/>
</dbReference>
<dbReference type="InterPro" id="IPR002300">
    <property type="entry name" value="aa-tRNA-synth_Ia"/>
</dbReference>
<evidence type="ECO:0000256" key="3">
    <source>
        <dbReference type="ARBA" id="ARBA00022840"/>
    </source>
</evidence>
<dbReference type="Proteomes" id="UP001142489">
    <property type="component" value="Unassembled WGS sequence"/>
</dbReference>
<evidence type="ECO:0000256" key="1">
    <source>
        <dbReference type="ARBA" id="ARBA00022598"/>
    </source>
</evidence>
<evidence type="ECO:0000313" key="8">
    <source>
        <dbReference type="Proteomes" id="UP001142489"/>
    </source>
</evidence>
<evidence type="ECO:0000256" key="4">
    <source>
        <dbReference type="ARBA" id="ARBA00022917"/>
    </source>
</evidence>
<comment type="caution">
    <text evidence="7">The sequence shown here is derived from an EMBL/GenBank/DDBJ whole genome shotgun (WGS) entry which is preliminary data.</text>
</comment>
<dbReference type="GO" id="GO:0032543">
    <property type="term" value="P:mitochondrial translation"/>
    <property type="evidence" value="ECO:0007669"/>
    <property type="project" value="TreeGrafter"/>
</dbReference>
<feature type="domain" description="Aminoacyl-tRNA synthetase class Ia" evidence="6">
    <location>
        <begin position="77"/>
        <end position="223"/>
    </location>
</feature>
<evidence type="ECO:0000259" key="6">
    <source>
        <dbReference type="Pfam" id="PF00133"/>
    </source>
</evidence>